<evidence type="ECO:0000313" key="7">
    <source>
        <dbReference type="EMBL" id="KGX93380.1"/>
    </source>
</evidence>
<dbReference type="EMBL" id="AVPE01000002">
    <property type="protein sequence ID" value="KGX93380.1"/>
    <property type="molecule type" value="Genomic_DNA"/>
</dbReference>
<dbReference type="PANTHER" id="PTHR21716:SF68">
    <property type="entry name" value="TRANSPORT PROTEIN YTVI-RELATED"/>
    <property type="match status" value="1"/>
</dbReference>
<sequence length="375" mass="42036">MDQHYMVYLWRIVRFLIVLLVTAGLFVALYYVSLYTYPFLIGLGIAFLIHPLVRLLEEKVKLPRTVAVMVTLLFIVASLIGIMTIVVVELINGTTHLATQLPVHFKSLVTYVEQFVTSQILPVYESLTSLLSTLDAKQQSEVLKQVQQIGTNVAESGATILKSILEWIPMQLGKLPEFATVLVFSLLSAFFISKDWERFSQFATKLFPASVIQSTETVFQGLKQALVGFIRAQFTLISITAFIVLLGLVILRVEYAITIAVITGIVDLLPYLGTGLIFIPWMLYMFFTGNYFMTIGLAILYIIVIVQRQMMEPKVLSSNIGIDPLATLLALFVGYKLIGFLGLLVGPVVLVFINTLHQAKLFEKLWTFIYGSSNQ</sequence>
<comment type="caution">
    <text evidence="7">The sequence shown here is derived from an EMBL/GenBank/DDBJ whole genome shotgun (WGS) entry which is preliminary data.</text>
</comment>
<feature type="transmembrane region" description="Helical" evidence="6">
    <location>
        <begin position="68"/>
        <end position="91"/>
    </location>
</feature>
<feature type="transmembrane region" description="Helical" evidence="6">
    <location>
        <begin position="291"/>
        <end position="308"/>
    </location>
</feature>
<dbReference type="STRING" id="1385510.GCA_000425205_00911"/>
<evidence type="ECO:0000256" key="2">
    <source>
        <dbReference type="ARBA" id="ARBA00009773"/>
    </source>
</evidence>
<dbReference type="Proteomes" id="UP000030528">
    <property type="component" value="Unassembled WGS sequence"/>
</dbReference>
<dbReference type="InterPro" id="IPR014227">
    <property type="entry name" value="YtvI-like"/>
</dbReference>
<evidence type="ECO:0000256" key="4">
    <source>
        <dbReference type="ARBA" id="ARBA00022989"/>
    </source>
</evidence>
<comment type="similarity">
    <text evidence="2">Belongs to the autoinducer-2 exporter (AI-2E) (TC 2.A.86) family.</text>
</comment>
<dbReference type="GO" id="GO:0055085">
    <property type="term" value="P:transmembrane transport"/>
    <property type="evidence" value="ECO:0007669"/>
    <property type="project" value="TreeGrafter"/>
</dbReference>
<dbReference type="InterPro" id="IPR002549">
    <property type="entry name" value="AI-2E-like"/>
</dbReference>
<evidence type="ECO:0000256" key="5">
    <source>
        <dbReference type="ARBA" id="ARBA00023136"/>
    </source>
</evidence>
<gene>
    <name evidence="7" type="ORF">N781_10005</name>
</gene>
<organism evidence="7 8">
    <name type="scientific">Pontibacillus halophilus JSM 076056 = DSM 19796</name>
    <dbReference type="NCBI Taxonomy" id="1385510"/>
    <lineage>
        <taxon>Bacteria</taxon>
        <taxon>Bacillati</taxon>
        <taxon>Bacillota</taxon>
        <taxon>Bacilli</taxon>
        <taxon>Bacillales</taxon>
        <taxon>Bacillaceae</taxon>
        <taxon>Pontibacillus</taxon>
    </lineage>
</organism>
<accession>A0A0A5GQD2</accession>
<feature type="transmembrane region" description="Helical" evidence="6">
    <location>
        <begin position="229"/>
        <end position="251"/>
    </location>
</feature>
<dbReference type="GO" id="GO:0016020">
    <property type="term" value="C:membrane"/>
    <property type="evidence" value="ECO:0007669"/>
    <property type="project" value="UniProtKB-SubCell"/>
</dbReference>
<dbReference type="NCBIfam" id="TIGR02872">
    <property type="entry name" value="spore_ytvI"/>
    <property type="match status" value="1"/>
</dbReference>
<name>A0A0A5GQD2_9BACI</name>
<evidence type="ECO:0000256" key="3">
    <source>
        <dbReference type="ARBA" id="ARBA00022692"/>
    </source>
</evidence>
<comment type="subcellular location">
    <subcellularLocation>
        <location evidence="1">Membrane</location>
        <topology evidence="1">Multi-pass membrane protein</topology>
    </subcellularLocation>
</comment>
<evidence type="ECO:0000313" key="8">
    <source>
        <dbReference type="Proteomes" id="UP000030528"/>
    </source>
</evidence>
<keyword evidence="8" id="KW-1185">Reference proteome</keyword>
<dbReference type="PANTHER" id="PTHR21716">
    <property type="entry name" value="TRANSMEMBRANE PROTEIN"/>
    <property type="match status" value="1"/>
</dbReference>
<protein>
    <submittedName>
        <fullName evidence="7">Membrane protein</fullName>
    </submittedName>
</protein>
<dbReference type="AlphaFoldDB" id="A0A0A5GQD2"/>
<feature type="transmembrane region" description="Helical" evidence="6">
    <location>
        <begin position="328"/>
        <end position="353"/>
    </location>
</feature>
<dbReference type="eggNOG" id="COG0628">
    <property type="taxonomic scope" value="Bacteria"/>
</dbReference>
<keyword evidence="5 6" id="KW-0472">Membrane</keyword>
<feature type="transmembrane region" description="Helical" evidence="6">
    <location>
        <begin position="37"/>
        <end position="56"/>
    </location>
</feature>
<proteinExistence type="inferred from homology"/>
<keyword evidence="3 6" id="KW-0812">Transmembrane</keyword>
<keyword evidence="4 6" id="KW-1133">Transmembrane helix</keyword>
<evidence type="ECO:0000256" key="1">
    <source>
        <dbReference type="ARBA" id="ARBA00004141"/>
    </source>
</evidence>
<dbReference type="Pfam" id="PF01594">
    <property type="entry name" value="AI-2E_transport"/>
    <property type="match status" value="1"/>
</dbReference>
<evidence type="ECO:0000256" key="6">
    <source>
        <dbReference type="SAM" id="Phobius"/>
    </source>
</evidence>
<feature type="transmembrane region" description="Helical" evidence="6">
    <location>
        <begin position="257"/>
        <end position="279"/>
    </location>
</feature>
<feature type="transmembrane region" description="Helical" evidence="6">
    <location>
        <begin position="12"/>
        <end position="31"/>
    </location>
</feature>
<reference evidence="7 8" key="1">
    <citation type="submission" date="2013-08" db="EMBL/GenBank/DDBJ databases">
        <authorList>
            <person name="Huang J."/>
            <person name="Wang G."/>
        </authorList>
    </citation>
    <scope>NUCLEOTIDE SEQUENCE [LARGE SCALE GENOMIC DNA]</scope>
    <source>
        <strain evidence="7 8">JSM 076056</strain>
    </source>
</reference>